<organism evidence="3 4">
    <name type="scientific">Paraburkholderia caballeronis</name>
    <dbReference type="NCBI Taxonomy" id="416943"/>
    <lineage>
        <taxon>Bacteria</taxon>
        <taxon>Pseudomonadati</taxon>
        <taxon>Pseudomonadota</taxon>
        <taxon>Betaproteobacteria</taxon>
        <taxon>Burkholderiales</taxon>
        <taxon>Burkholderiaceae</taxon>
        <taxon>Paraburkholderia</taxon>
    </lineage>
</organism>
<reference evidence="4" key="1">
    <citation type="submission" date="2016-10" db="EMBL/GenBank/DDBJ databases">
        <authorList>
            <person name="Varghese N."/>
            <person name="Submissions S."/>
        </authorList>
    </citation>
    <scope>NUCLEOTIDE SEQUENCE [LARGE SCALE GENOMIC DNA]</scope>
    <source>
        <strain evidence="4">LMG 26416</strain>
    </source>
</reference>
<feature type="region of interest" description="Disordered" evidence="1">
    <location>
        <begin position="202"/>
        <end position="231"/>
    </location>
</feature>
<keyword evidence="2" id="KW-0472">Membrane</keyword>
<sequence length="270" mass="29679">MLTIDELQHLRVAKTGGKENMLNFFVNLINSIGIPVVFVGTNSMIDLFSDVMRNARRATGLGLSDFRQPASDDPAWALLVDAAWQYQWIRHAEPLTVEPRNVLYDLAQGVTDILIKLLVLAQRHAIHTGEERLTARLLRTIADTRMQLLKPALDALRSGDTTRMAKFEDLLPPDTQIAAMMGVIDRDARVPSQLSTLRNMRRPVAASAVPSSPEVGEMTRNPATSTANAGERIPSEARAFAAHEAPLVALRDAGWLLEDALEFSTAYAAS</sequence>
<evidence type="ECO:0000313" key="4">
    <source>
        <dbReference type="Proteomes" id="UP000199120"/>
    </source>
</evidence>
<dbReference type="InterPro" id="IPR008868">
    <property type="entry name" value="TniB"/>
</dbReference>
<dbReference type="Proteomes" id="UP000199120">
    <property type="component" value="Unassembled WGS sequence"/>
</dbReference>
<proteinExistence type="predicted"/>
<protein>
    <submittedName>
        <fullName evidence="3">TniB protein</fullName>
    </submittedName>
</protein>
<dbReference type="Pfam" id="PF05621">
    <property type="entry name" value="TniB"/>
    <property type="match status" value="1"/>
</dbReference>
<name>A0A1H7RPL9_9BURK</name>
<gene>
    <name evidence="3" type="ORF">SAMN05192542_110124</name>
</gene>
<keyword evidence="4" id="KW-1185">Reference proteome</keyword>
<dbReference type="AlphaFoldDB" id="A0A1H7RPL9"/>
<evidence type="ECO:0000256" key="2">
    <source>
        <dbReference type="SAM" id="Phobius"/>
    </source>
</evidence>
<accession>A0A1H7RPL9</accession>
<keyword evidence="2" id="KW-0812">Transmembrane</keyword>
<keyword evidence="2" id="KW-1133">Transmembrane helix</keyword>
<evidence type="ECO:0000256" key="1">
    <source>
        <dbReference type="SAM" id="MobiDB-lite"/>
    </source>
</evidence>
<dbReference type="EMBL" id="FOAJ01000010">
    <property type="protein sequence ID" value="SEL62115.1"/>
    <property type="molecule type" value="Genomic_DNA"/>
</dbReference>
<feature type="transmembrane region" description="Helical" evidence="2">
    <location>
        <begin position="24"/>
        <end position="48"/>
    </location>
</feature>
<evidence type="ECO:0000313" key="3">
    <source>
        <dbReference type="EMBL" id="SEL62115.1"/>
    </source>
</evidence>